<keyword evidence="2 5" id="KW-0545">Nucleotide biosynthesis</keyword>
<dbReference type="UniPathway" id="UPA00588">
    <property type="reaction ID" value="UER00649"/>
</dbReference>
<dbReference type="GO" id="GO:0005737">
    <property type="term" value="C:cytoplasm"/>
    <property type="evidence" value="ECO:0007669"/>
    <property type="project" value="UniProtKB-SubCell"/>
</dbReference>
<feature type="binding site" evidence="5">
    <location>
        <position position="194"/>
    </location>
    <ligand>
        <name>ATP</name>
        <dbReference type="ChEBI" id="CHEBI:30616"/>
    </ligand>
</feature>
<dbReference type="EMBL" id="PCWQ01000007">
    <property type="protein sequence ID" value="PIR07015.1"/>
    <property type="molecule type" value="Genomic_DNA"/>
</dbReference>
<evidence type="ECO:0000313" key="9">
    <source>
        <dbReference type="Proteomes" id="UP000230564"/>
    </source>
</evidence>
<feature type="binding site" evidence="5">
    <location>
        <position position="37"/>
    </location>
    <ligand>
        <name>AMP</name>
        <dbReference type="ChEBI" id="CHEBI:456215"/>
    </ligand>
</feature>
<proteinExistence type="inferred from homology"/>
<gene>
    <name evidence="5" type="primary">adk</name>
    <name evidence="8" type="ORF">COV55_01145</name>
</gene>
<dbReference type="GO" id="GO:0005524">
    <property type="term" value="F:ATP binding"/>
    <property type="evidence" value="ECO:0007669"/>
    <property type="project" value="UniProtKB-UniRule"/>
</dbReference>
<organism evidence="8 9">
    <name type="scientific">Candidatus Komeilibacteria bacterium CG11_big_fil_rev_8_21_14_0_20_36_20</name>
    <dbReference type="NCBI Taxonomy" id="1974477"/>
    <lineage>
        <taxon>Bacteria</taxon>
        <taxon>Candidatus Komeiliibacteriota</taxon>
    </lineage>
</organism>
<comment type="similarity">
    <text evidence="5 6">Belongs to the adenylate kinase family.</text>
</comment>
<comment type="subunit">
    <text evidence="5 7">Monomer.</text>
</comment>
<feature type="binding site" evidence="5">
    <location>
        <begin position="86"/>
        <end position="89"/>
    </location>
    <ligand>
        <name>AMP</name>
        <dbReference type="ChEBI" id="CHEBI:456215"/>
    </ligand>
</feature>
<accession>A0A2H0NFS8</accession>
<evidence type="ECO:0000256" key="5">
    <source>
        <dbReference type="HAMAP-Rule" id="MF_00235"/>
    </source>
</evidence>
<evidence type="ECO:0000256" key="2">
    <source>
        <dbReference type="ARBA" id="ARBA00022727"/>
    </source>
</evidence>
<feature type="binding site" evidence="5">
    <location>
        <position position="155"/>
    </location>
    <ligand>
        <name>AMP</name>
        <dbReference type="ChEBI" id="CHEBI:456215"/>
    </ligand>
</feature>
<evidence type="ECO:0000256" key="7">
    <source>
        <dbReference type="RuleBase" id="RU003331"/>
    </source>
</evidence>
<dbReference type="Gene3D" id="3.40.50.300">
    <property type="entry name" value="P-loop containing nucleotide triphosphate hydrolases"/>
    <property type="match status" value="1"/>
</dbReference>
<dbReference type="HAMAP" id="MF_00235">
    <property type="entry name" value="Adenylate_kinase_Adk"/>
    <property type="match status" value="1"/>
</dbReference>
<dbReference type="InterPro" id="IPR036193">
    <property type="entry name" value="ADK_active_lid_dom_sf"/>
</dbReference>
<evidence type="ECO:0000256" key="3">
    <source>
        <dbReference type="ARBA" id="ARBA00022741"/>
    </source>
</evidence>
<dbReference type="InterPro" id="IPR006259">
    <property type="entry name" value="Adenyl_kin_sub"/>
</dbReference>
<feature type="binding site" evidence="5">
    <location>
        <begin position="131"/>
        <end position="132"/>
    </location>
    <ligand>
        <name>ATP</name>
        <dbReference type="ChEBI" id="CHEBI:30616"/>
    </ligand>
</feature>
<evidence type="ECO:0000256" key="6">
    <source>
        <dbReference type="RuleBase" id="RU003330"/>
    </source>
</evidence>
<comment type="domain">
    <text evidence="5">Consists of three domains, a large central CORE domain and two small peripheral domains, NMPbind and LID, which undergo movements during catalysis. The LID domain closes over the site of phosphoryl transfer upon ATP binding. Assembling and dissambling the active center during each catalytic cycle provides an effective means to prevent ATP hydrolysis.</text>
</comment>
<dbReference type="PROSITE" id="PS00113">
    <property type="entry name" value="ADENYLATE_KINASE"/>
    <property type="match status" value="1"/>
</dbReference>
<dbReference type="GO" id="GO:0044209">
    <property type="term" value="P:AMP salvage"/>
    <property type="evidence" value="ECO:0007669"/>
    <property type="project" value="UniProtKB-UniRule"/>
</dbReference>
<evidence type="ECO:0000256" key="4">
    <source>
        <dbReference type="ARBA" id="ARBA00022777"/>
    </source>
</evidence>
<evidence type="ECO:0000256" key="1">
    <source>
        <dbReference type="ARBA" id="ARBA00022679"/>
    </source>
</evidence>
<feature type="binding site" evidence="5">
    <location>
        <begin position="11"/>
        <end position="16"/>
    </location>
    <ligand>
        <name>ATP</name>
        <dbReference type="ChEBI" id="CHEBI:30616"/>
    </ligand>
</feature>
<keyword evidence="5" id="KW-0963">Cytoplasm</keyword>
<dbReference type="InterPro" id="IPR033690">
    <property type="entry name" value="Adenylat_kinase_CS"/>
</dbReference>
<dbReference type="GO" id="GO:0004017">
    <property type="term" value="F:AMP kinase activity"/>
    <property type="evidence" value="ECO:0007669"/>
    <property type="project" value="UniProtKB-UniRule"/>
</dbReference>
<dbReference type="InterPro" id="IPR000850">
    <property type="entry name" value="Adenylat/UMP-CMP_kin"/>
</dbReference>
<keyword evidence="4 5" id="KW-0418">Kinase</keyword>
<keyword evidence="1 5" id="KW-0808">Transferase</keyword>
<keyword evidence="3 5" id="KW-0547">Nucleotide-binding</keyword>
<feature type="binding site" evidence="5">
    <location>
        <position position="32"/>
    </location>
    <ligand>
        <name>AMP</name>
        <dbReference type="ChEBI" id="CHEBI:456215"/>
    </ligand>
</feature>
<feature type="binding site" evidence="5">
    <location>
        <begin position="58"/>
        <end position="60"/>
    </location>
    <ligand>
        <name>AMP</name>
        <dbReference type="ChEBI" id="CHEBI:456215"/>
    </ligand>
</feature>
<dbReference type="EC" id="2.7.4.3" evidence="5 7"/>
<dbReference type="SUPFAM" id="SSF57774">
    <property type="entry name" value="Microbial and mitochondrial ADK, insert 'zinc finger' domain"/>
    <property type="match status" value="1"/>
</dbReference>
<dbReference type="Pfam" id="PF00406">
    <property type="entry name" value="ADK"/>
    <property type="match status" value="1"/>
</dbReference>
<dbReference type="SUPFAM" id="SSF52540">
    <property type="entry name" value="P-loop containing nucleoside triphosphate hydrolases"/>
    <property type="match status" value="1"/>
</dbReference>
<evidence type="ECO:0000313" key="8">
    <source>
        <dbReference type="EMBL" id="PIR07015.1"/>
    </source>
</evidence>
<dbReference type="NCBIfam" id="TIGR01351">
    <property type="entry name" value="adk"/>
    <property type="match status" value="1"/>
</dbReference>
<dbReference type="Proteomes" id="UP000230564">
    <property type="component" value="Unassembled WGS sequence"/>
</dbReference>
<dbReference type="AlphaFoldDB" id="A0A2H0NFS8"/>
<feature type="binding site" evidence="5">
    <location>
        <position position="166"/>
    </location>
    <ligand>
        <name>AMP</name>
        <dbReference type="ChEBI" id="CHEBI:456215"/>
    </ligand>
</feature>
<dbReference type="PRINTS" id="PR00094">
    <property type="entry name" value="ADENYLTKNASE"/>
</dbReference>
<feature type="binding site" evidence="5">
    <location>
        <position position="123"/>
    </location>
    <ligand>
        <name>ATP</name>
        <dbReference type="ChEBI" id="CHEBI:30616"/>
    </ligand>
</feature>
<comment type="caution">
    <text evidence="8">The sequence shown here is derived from an EMBL/GenBank/DDBJ whole genome shotgun (WGS) entry which is preliminary data.</text>
</comment>
<reference evidence="8 9" key="1">
    <citation type="submission" date="2017-09" db="EMBL/GenBank/DDBJ databases">
        <title>Depth-based differentiation of microbial function through sediment-hosted aquifers and enrichment of novel symbionts in the deep terrestrial subsurface.</title>
        <authorList>
            <person name="Probst A.J."/>
            <person name="Ladd B."/>
            <person name="Jarett J.K."/>
            <person name="Geller-Mcgrath D.E."/>
            <person name="Sieber C.M."/>
            <person name="Emerson J.B."/>
            <person name="Anantharaman K."/>
            <person name="Thomas B.C."/>
            <person name="Malmstrom R."/>
            <person name="Stieglmeier M."/>
            <person name="Klingl A."/>
            <person name="Woyke T."/>
            <person name="Ryan C.M."/>
            <person name="Banfield J.F."/>
        </authorList>
    </citation>
    <scope>NUCLEOTIDE SEQUENCE [LARGE SCALE GENOMIC DNA]</scope>
    <source>
        <strain evidence="8">CG11_big_fil_rev_8_21_14_0_20_36_20</strain>
    </source>
</reference>
<keyword evidence="5 7" id="KW-0067">ATP-binding</keyword>
<sequence length="219" mass="25494">MNRVIILGPQGSGKSTQGKIIADFLGVKILSSGDIIRRSIEGKTDLGKRIGRLVNKGALIPDQDIIELIFGRLDNSEYQQGFLLDGFPRNIRQARILDKHYFIDKVFNIEISDDEAIRRIQGRLICPQGHIFHNDYRQPMKDHQCDICRQPLYHRIDDQEEAVVQRLIIYHQNTSKLLDYYMQQQKLVIFDGHGSIITVNKKILEYLQRNVKQKNIRRN</sequence>
<dbReference type="InterPro" id="IPR027417">
    <property type="entry name" value="P-loop_NTPase"/>
</dbReference>
<comment type="catalytic activity">
    <reaction evidence="5 7">
        <text>AMP + ATP = 2 ADP</text>
        <dbReference type="Rhea" id="RHEA:12973"/>
        <dbReference type="ChEBI" id="CHEBI:30616"/>
        <dbReference type="ChEBI" id="CHEBI:456215"/>
        <dbReference type="ChEBI" id="CHEBI:456216"/>
        <dbReference type="EC" id="2.7.4.3"/>
    </reaction>
</comment>
<feature type="binding site" evidence="5">
    <location>
        <position position="93"/>
    </location>
    <ligand>
        <name>AMP</name>
        <dbReference type="ChEBI" id="CHEBI:456215"/>
    </ligand>
</feature>
<comment type="caution">
    <text evidence="5">Lacks conserved residue(s) required for the propagation of feature annotation.</text>
</comment>
<comment type="pathway">
    <text evidence="5">Purine metabolism; AMP biosynthesis via salvage pathway; AMP from ADP: step 1/1.</text>
</comment>
<comment type="function">
    <text evidence="5">Catalyzes the reversible transfer of the terminal phosphate group between ATP and AMP. Plays an important role in cellular energy homeostasis and in adenine nucleotide metabolism.</text>
</comment>
<comment type="subcellular location">
    <subcellularLocation>
        <location evidence="5 7">Cytoplasm</location>
    </subcellularLocation>
</comment>
<feature type="region of interest" description="NMP" evidence="5">
    <location>
        <begin position="31"/>
        <end position="60"/>
    </location>
</feature>
<name>A0A2H0NFS8_9BACT</name>
<dbReference type="CDD" id="cd01428">
    <property type="entry name" value="ADK"/>
    <property type="match status" value="1"/>
</dbReference>
<protein>
    <recommendedName>
        <fullName evidence="5 7">Adenylate kinase</fullName>
        <shortName evidence="5">AK</shortName>
        <ecNumber evidence="5 7">2.7.4.3</ecNumber>
    </recommendedName>
    <alternativeName>
        <fullName evidence="5">ATP-AMP transphosphorylase</fullName>
    </alternativeName>
    <alternativeName>
        <fullName evidence="5">ATP:AMP phosphotransferase</fullName>
    </alternativeName>
    <alternativeName>
        <fullName evidence="5">Adenylate monophosphate kinase</fullName>
    </alternativeName>
</protein>
<dbReference type="PANTHER" id="PTHR23359">
    <property type="entry name" value="NUCLEOTIDE KINASE"/>
    <property type="match status" value="1"/>
</dbReference>